<evidence type="ECO:0000313" key="7">
    <source>
        <dbReference type="Proteomes" id="UP000694620"/>
    </source>
</evidence>
<feature type="signal peptide" evidence="4">
    <location>
        <begin position="1"/>
        <end position="22"/>
    </location>
</feature>
<name>A0A8C4SUC5_ERPCA</name>
<dbReference type="Proteomes" id="UP000694620">
    <property type="component" value="Chromosome 12"/>
</dbReference>
<dbReference type="Pfam" id="PF07654">
    <property type="entry name" value="C1-set"/>
    <property type="match status" value="6"/>
</dbReference>
<protein>
    <submittedName>
        <fullName evidence="6">Uncharacterized LOC114661617</fullName>
    </submittedName>
</protein>
<feature type="domain" description="Ig-like" evidence="5">
    <location>
        <begin position="943"/>
        <end position="1049"/>
    </location>
</feature>
<dbReference type="SUPFAM" id="SSF48726">
    <property type="entry name" value="Immunoglobulin"/>
    <property type="match status" value="8"/>
</dbReference>
<feature type="transmembrane region" description="Helical" evidence="3">
    <location>
        <begin position="233"/>
        <end position="254"/>
    </location>
</feature>
<dbReference type="PROSITE" id="PS50835">
    <property type="entry name" value="IG_LIKE"/>
    <property type="match status" value="7"/>
</dbReference>
<dbReference type="SMART" id="SM00407">
    <property type="entry name" value="IGc1"/>
    <property type="match status" value="6"/>
</dbReference>
<sequence length="1096" mass="123201">METAGCLLRFLLFVTIISGLHAAVTVYLPEQNVIAVRNSDTLLQCSFSVVPGPIDLSQLKVTWLQYGFPMAKFEGSQTIERKDATMFKEAIKTGNVSLLLQKIVKRDEGMYECEVEHKGQLDSATLVLSIRVPPEVTIFPESVKMLSENTMVCSAKSFYPKQIHFLWTRSKQIVEPFNVTEPLLNPDGTYSAESFYRFTPTSQDDLTCEVQHEALKGPLRRSVAYVGLTGTQIVFIILFVIAAIIIIVFVLWFYSVSLSPLVPMNLFQNEPGKVKCTLTGVRLRQVTLQWFINDNAIPLDAPEVGHGDSEDDVILPLNTPSGYSLRRNTLHKGWLREEEQLTLLFTPSMSEHQRSTVKCRAIHGLTKKRRECTATLGEVYVRPHLSDIHNVSQVTDTDVKLQIRAEEFHPQYINIVWLLGDIKVPTISPNVTKNPDGNFSACSICSFTRSQVQSPDFKVTVEVEHKSIGKMEKTATSDTPGIDGRPQLSDIEVFSYTKVGKPCSLRCTISRFFPSTVTVTWQRNGPKTGHKNIPAGSKEWAATVSTPSPVIRNNICEVTSEVLFTPQDLSELEEMTYTCVVGHVTLDTPSERQSGKLQLTGDKGRPKVSNVQVHFVEFGRPCILTCTVSDFYPKEINVTWQSRQRRTQATLPTSHYGPSMRDNRYALVSQAEFTPWSLRDLDDMEVVCRVDHETLGGKPIEKTCSVFPGVNCCPLVSDIKVAEYKGLGQPCTLSCSIKNFYPKDIKVTWQRTGDKGPDITAVPSEHQSGERSYQLEAKATFVPKTQSDLEEVQYICRVEHETLNGQYFERQTGKIGQSDLLCCPVVSDIQIIKCAKLSQPCVLGCSIRDFYPEEIEVTWLRRDLKTGSEFLSGTAGWMAEVDAKQEKQKNDTYSVKTQVTFTPETLNDVEEVEYICRVQHKSLSTPVDKHSGRIPITGLVHKPKVSEVEVNFIQFDQPCILTCQVSDFYPKEISITWERKKKMMKGLLKCVDEWRPLVTQDGPSWNNYRYTLESRAEFTPQSQAELQDMEFICRVEHSSLRGPVEKQGSFAAVLQLTGLQAKGNGDQEDQPQNRAPGKRKTPKEPADDSKTESPSG</sequence>
<organism evidence="6 7">
    <name type="scientific">Erpetoichthys calabaricus</name>
    <name type="common">Rope fish</name>
    <name type="synonym">Calamoichthys calabaricus</name>
    <dbReference type="NCBI Taxonomy" id="27687"/>
    <lineage>
        <taxon>Eukaryota</taxon>
        <taxon>Metazoa</taxon>
        <taxon>Chordata</taxon>
        <taxon>Craniata</taxon>
        <taxon>Vertebrata</taxon>
        <taxon>Euteleostomi</taxon>
        <taxon>Actinopterygii</taxon>
        <taxon>Polypteriformes</taxon>
        <taxon>Polypteridae</taxon>
        <taxon>Erpetoichthys</taxon>
    </lineage>
</organism>
<dbReference type="InterPro" id="IPR003597">
    <property type="entry name" value="Ig_C1-set"/>
</dbReference>
<dbReference type="InterPro" id="IPR003599">
    <property type="entry name" value="Ig_sub"/>
</dbReference>
<feature type="chain" id="PRO_5034375686" evidence="4">
    <location>
        <begin position="23"/>
        <end position="1096"/>
    </location>
</feature>
<keyword evidence="4" id="KW-0732">Signal</keyword>
<evidence type="ECO:0000256" key="4">
    <source>
        <dbReference type="SAM" id="SignalP"/>
    </source>
</evidence>
<feature type="domain" description="Ig-like" evidence="5">
    <location>
        <begin position="29"/>
        <end position="129"/>
    </location>
</feature>
<feature type="domain" description="Ig-like" evidence="5">
    <location>
        <begin position="714"/>
        <end position="813"/>
    </location>
</feature>
<keyword evidence="3" id="KW-0812">Transmembrane</keyword>
<keyword evidence="7" id="KW-1185">Reference proteome</keyword>
<dbReference type="Gene3D" id="2.60.40.10">
    <property type="entry name" value="Immunoglobulins"/>
    <property type="match status" value="9"/>
</dbReference>
<feature type="domain" description="Ig-like" evidence="5">
    <location>
        <begin position="134"/>
        <end position="224"/>
    </location>
</feature>
<evidence type="ECO:0000256" key="2">
    <source>
        <dbReference type="SAM" id="MobiDB-lite"/>
    </source>
</evidence>
<dbReference type="SMART" id="SM00409">
    <property type="entry name" value="IG"/>
    <property type="match status" value="2"/>
</dbReference>
<accession>A0A8C4SUC5</accession>
<dbReference type="InterPro" id="IPR036179">
    <property type="entry name" value="Ig-like_dom_sf"/>
</dbReference>
<evidence type="ECO:0000259" key="5">
    <source>
        <dbReference type="PROSITE" id="PS50835"/>
    </source>
</evidence>
<evidence type="ECO:0000313" key="6">
    <source>
        <dbReference type="Ensembl" id="ENSECRP00000021650.1"/>
    </source>
</evidence>
<dbReference type="InterPro" id="IPR013783">
    <property type="entry name" value="Ig-like_fold"/>
</dbReference>
<dbReference type="Ensembl" id="ENSECRT00000022117.1">
    <property type="protein sequence ID" value="ENSECRP00000021650.1"/>
    <property type="gene ID" value="ENSECRG00000014606.1"/>
</dbReference>
<evidence type="ECO:0000256" key="3">
    <source>
        <dbReference type="SAM" id="Phobius"/>
    </source>
</evidence>
<dbReference type="PANTHER" id="PTHR23411">
    <property type="entry name" value="TAPASIN"/>
    <property type="match status" value="1"/>
</dbReference>
<proteinExistence type="predicted"/>
<feature type="compositionally biased region" description="Basic and acidic residues" evidence="2">
    <location>
        <begin position="1082"/>
        <end position="1096"/>
    </location>
</feature>
<feature type="domain" description="Ig-like" evidence="5">
    <location>
        <begin position="824"/>
        <end position="928"/>
    </location>
</feature>
<dbReference type="InterPro" id="IPR003006">
    <property type="entry name" value="Ig/MHC_CS"/>
</dbReference>
<dbReference type="CDD" id="cd00098">
    <property type="entry name" value="IgC1"/>
    <property type="match status" value="4"/>
</dbReference>
<keyword evidence="3" id="KW-1133">Transmembrane helix</keyword>
<reference evidence="6" key="2">
    <citation type="submission" date="2025-08" db="UniProtKB">
        <authorList>
            <consortium name="Ensembl"/>
        </authorList>
    </citation>
    <scope>IDENTIFICATION</scope>
</reference>
<dbReference type="AlphaFoldDB" id="A0A8C4SUC5"/>
<feature type="domain" description="Ig-like" evidence="5">
    <location>
        <begin position="486"/>
        <end position="598"/>
    </location>
</feature>
<dbReference type="InterPro" id="IPR007110">
    <property type="entry name" value="Ig-like_dom"/>
</dbReference>
<dbReference type="GeneTree" id="ENSGT00940000163371"/>
<gene>
    <name evidence="6" type="primary">LOC114643031</name>
</gene>
<dbReference type="FunFam" id="2.60.40.10:FF:001774">
    <property type="entry name" value="Uncharacterized LOC100216153"/>
    <property type="match status" value="1"/>
</dbReference>
<reference evidence="6" key="3">
    <citation type="submission" date="2025-09" db="UniProtKB">
        <authorList>
            <consortium name="Ensembl"/>
        </authorList>
    </citation>
    <scope>IDENTIFICATION</scope>
</reference>
<feature type="region of interest" description="Disordered" evidence="2">
    <location>
        <begin position="1058"/>
        <end position="1096"/>
    </location>
</feature>
<dbReference type="InterPro" id="IPR050380">
    <property type="entry name" value="Immune_Resp_Modulators"/>
</dbReference>
<dbReference type="PROSITE" id="PS00290">
    <property type="entry name" value="IG_MHC"/>
    <property type="match status" value="4"/>
</dbReference>
<keyword evidence="3" id="KW-0472">Membrane</keyword>
<reference evidence="6" key="1">
    <citation type="submission" date="2021-06" db="EMBL/GenBank/DDBJ databases">
        <authorList>
            <consortium name="Wellcome Sanger Institute Data Sharing"/>
        </authorList>
    </citation>
    <scope>NUCLEOTIDE SEQUENCE [LARGE SCALE GENOMIC DNA]</scope>
</reference>
<keyword evidence="1" id="KW-0393">Immunoglobulin domain</keyword>
<feature type="domain" description="Ig-like" evidence="5">
    <location>
        <begin position="606"/>
        <end position="705"/>
    </location>
</feature>
<evidence type="ECO:0000256" key="1">
    <source>
        <dbReference type="ARBA" id="ARBA00023319"/>
    </source>
</evidence>